<comment type="caution">
    <text evidence="2">The sequence shown here is derived from an EMBL/GenBank/DDBJ whole genome shotgun (WGS) entry which is preliminary data.</text>
</comment>
<evidence type="ECO:0000313" key="2">
    <source>
        <dbReference type="EMBL" id="MCG4610360.1"/>
    </source>
</evidence>
<evidence type="ECO:0000313" key="3">
    <source>
        <dbReference type="Proteomes" id="UP001298681"/>
    </source>
</evidence>
<dbReference type="SMART" id="SM00344">
    <property type="entry name" value="HTH_ASNC"/>
    <property type="match status" value="1"/>
</dbReference>
<dbReference type="Proteomes" id="UP001298681">
    <property type="component" value="Unassembled WGS sequence"/>
</dbReference>
<protein>
    <submittedName>
        <fullName evidence="2">Lrp/AsnC family transcriptional regulator</fullName>
    </submittedName>
</protein>
<dbReference type="InterPro" id="IPR019888">
    <property type="entry name" value="Tscrpt_reg_AsnC-like"/>
</dbReference>
<organism evidence="2 3">
    <name type="scientific">Anaeromassilibacillus senegalensis</name>
    <dbReference type="NCBI Taxonomy" id="1673717"/>
    <lineage>
        <taxon>Bacteria</taxon>
        <taxon>Bacillati</taxon>
        <taxon>Bacillota</taxon>
        <taxon>Clostridia</taxon>
        <taxon>Eubacteriales</taxon>
        <taxon>Acutalibacteraceae</taxon>
        <taxon>Anaeromassilibacillus</taxon>
    </lineage>
</organism>
<dbReference type="InterPro" id="IPR019887">
    <property type="entry name" value="Tscrpt_reg_AsnC/Lrp_C"/>
</dbReference>
<proteinExistence type="predicted"/>
<dbReference type="SUPFAM" id="SSF54909">
    <property type="entry name" value="Dimeric alpha+beta barrel"/>
    <property type="match status" value="1"/>
</dbReference>
<gene>
    <name evidence="2" type="ORF">L0P57_05375</name>
</gene>
<name>A0ABS9MHR5_9FIRM</name>
<dbReference type="PANTHER" id="PTHR30154:SF34">
    <property type="entry name" value="TRANSCRIPTIONAL REGULATOR AZLB"/>
    <property type="match status" value="1"/>
</dbReference>
<dbReference type="InterPro" id="IPR036390">
    <property type="entry name" value="WH_DNA-bd_sf"/>
</dbReference>
<feature type="domain" description="Transcription regulator AsnC/Lrp ligand binding" evidence="1">
    <location>
        <begin position="65"/>
        <end position="136"/>
    </location>
</feature>
<dbReference type="InterPro" id="IPR036388">
    <property type="entry name" value="WH-like_DNA-bd_sf"/>
</dbReference>
<sequence>MDRLLELLSQNARLTTRQLATMLDRPESEICNQIDAYEKAGIIRGYQTLINWERADANKAFALIELRVTPKRDRGFDEIAQKIMQFEEVDSVYLMSGGFDLAVMVHGDTMQQIAMFVARRLSLLDSVLSTATHFILTRYKDGGVVLKTEDENDERRSVLCD</sequence>
<evidence type="ECO:0000259" key="1">
    <source>
        <dbReference type="Pfam" id="PF01037"/>
    </source>
</evidence>
<dbReference type="PANTHER" id="PTHR30154">
    <property type="entry name" value="LEUCINE-RESPONSIVE REGULATORY PROTEIN"/>
    <property type="match status" value="1"/>
</dbReference>
<reference evidence="2 3" key="1">
    <citation type="submission" date="2022-01" db="EMBL/GenBank/DDBJ databases">
        <title>Collection of gut derived symbiotic bacterial strains cultured from healthy donors.</title>
        <authorList>
            <person name="Lin H."/>
            <person name="Kohout C."/>
            <person name="Waligurski E."/>
            <person name="Pamer E.G."/>
        </authorList>
    </citation>
    <scope>NUCLEOTIDE SEQUENCE [LARGE SCALE GENOMIC DNA]</scope>
    <source>
        <strain evidence="2 3">DFI.7.58</strain>
    </source>
</reference>
<dbReference type="Gene3D" id="3.30.70.920">
    <property type="match status" value="1"/>
</dbReference>
<dbReference type="RefSeq" id="WP_087232807.1">
    <property type="nucleotide sequence ID" value="NZ_JAKNHQ010000005.1"/>
</dbReference>
<dbReference type="Pfam" id="PF01037">
    <property type="entry name" value="AsnC_trans_reg"/>
    <property type="match status" value="1"/>
</dbReference>
<dbReference type="Gene3D" id="1.10.10.10">
    <property type="entry name" value="Winged helix-like DNA-binding domain superfamily/Winged helix DNA-binding domain"/>
    <property type="match status" value="1"/>
</dbReference>
<dbReference type="EMBL" id="JAKNHQ010000005">
    <property type="protein sequence ID" value="MCG4610360.1"/>
    <property type="molecule type" value="Genomic_DNA"/>
</dbReference>
<keyword evidence="3" id="KW-1185">Reference proteome</keyword>
<dbReference type="SUPFAM" id="SSF46785">
    <property type="entry name" value="Winged helix' DNA-binding domain"/>
    <property type="match status" value="1"/>
</dbReference>
<accession>A0ABS9MHR5</accession>
<dbReference type="InterPro" id="IPR011008">
    <property type="entry name" value="Dimeric_a/b-barrel"/>
</dbReference>